<evidence type="ECO:0000256" key="6">
    <source>
        <dbReference type="SAM" id="Coils"/>
    </source>
</evidence>
<feature type="coiled-coil region" evidence="6">
    <location>
        <begin position="323"/>
        <end position="358"/>
    </location>
</feature>
<dbReference type="RefSeq" id="WP_290364134.1">
    <property type="nucleotide sequence ID" value="NZ_JAUFQU010000001.1"/>
</dbReference>
<keyword evidence="6" id="KW-0175">Coiled coil</keyword>
<evidence type="ECO:0000313" key="7">
    <source>
        <dbReference type="EMBL" id="MDN3708257.1"/>
    </source>
</evidence>
<dbReference type="SUPFAM" id="SSF56954">
    <property type="entry name" value="Outer membrane efflux proteins (OEP)"/>
    <property type="match status" value="1"/>
</dbReference>
<evidence type="ECO:0000256" key="3">
    <source>
        <dbReference type="ARBA" id="ARBA00022692"/>
    </source>
</evidence>
<reference evidence="8" key="1">
    <citation type="journal article" date="2019" name="Int. J. Syst. Evol. Microbiol.">
        <title>The Global Catalogue of Microorganisms (GCM) 10K type strain sequencing project: providing services to taxonomists for standard genome sequencing and annotation.</title>
        <authorList>
            <consortium name="The Broad Institute Genomics Platform"/>
            <consortium name="The Broad Institute Genome Sequencing Center for Infectious Disease"/>
            <person name="Wu L."/>
            <person name="Ma J."/>
        </authorList>
    </citation>
    <scope>NUCLEOTIDE SEQUENCE [LARGE SCALE GENOMIC DNA]</scope>
    <source>
        <strain evidence="8">CECT 7184</strain>
    </source>
</reference>
<keyword evidence="3" id="KW-0812">Transmembrane</keyword>
<comment type="subcellular location">
    <subcellularLocation>
        <location evidence="1">Cell outer membrane</location>
    </subcellularLocation>
</comment>
<protein>
    <submittedName>
        <fullName evidence="7">TolC family protein</fullName>
    </submittedName>
</protein>
<dbReference type="PANTHER" id="PTHR30026:SF20">
    <property type="entry name" value="OUTER MEMBRANE PROTEIN TOLC"/>
    <property type="match status" value="1"/>
</dbReference>
<proteinExistence type="predicted"/>
<name>A0ABT8CUS4_9FLAO</name>
<dbReference type="InterPro" id="IPR051906">
    <property type="entry name" value="TolC-like"/>
</dbReference>
<evidence type="ECO:0000256" key="1">
    <source>
        <dbReference type="ARBA" id="ARBA00004442"/>
    </source>
</evidence>
<dbReference type="Proteomes" id="UP001242368">
    <property type="component" value="Unassembled WGS sequence"/>
</dbReference>
<sequence length="433" mass="50772">MNKVVCFFLLVVFFPFGGKAQHTIWSFRDCIEYGREHHLDFKIKQLEIMLAQNNAVKLSYTYLPEIGLSANHNYNFGSTIDPSTNNRISSNVQSDLFSLDSQIALFNFSEIKKSKLDRLESAFQRQDNEVILQEYNILLLKKFYEAFAAQEWVNILEKQLVNSENQLERIRKEVSTGLKPESDLYDIEVIYSQEKIVLQQAIHEYENKKTQLFQNIFFIKDDYTSYSLHEDLISVEENIEFDLNSNSKIKKSDIELQKAIVVYQQTLSNFLPKLSLYYSYGTFYANQIKNISDTSFNFERQLQTNKSNFLGLSLYVPVFSKGNATRLRNAKRIEKEIKEQQKQNMIQATQNEFNLEKQQLHQLITLESQITENIRFSTLSFQTTTSKFIYGKVDAITYKTAQNQLLLSEYNYLNNQLLQNMGYQKLLLLNNNF</sequence>
<dbReference type="EMBL" id="JAUFQU010000001">
    <property type="protein sequence ID" value="MDN3708257.1"/>
    <property type="molecule type" value="Genomic_DNA"/>
</dbReference>
<keyword evidence="4" id="KW-0472">Membrane</keyword>
<dbReference type="Gene3D" id="1.20.1600.10">
    <property type="entry name" value="Outer membrane efflux proteins (OEP)"/>
    <property type="match status" value="1"/>
</dbReference>
<gene>
    <name evidence="7" type="ORF">QW060_14190</name>
</gene>
<evidence type="ECO:0000256" key="2">
    <source>
        <dbReference type="ARBA" id="ARBA00022452"/>
    </source>
</evidence>
<dbReference type="PANTHER" id="PTHR30026">
    <property type="entry name" value="OUTER MEMBRANE PROTEIN TOLC"/>
    <property type="match status" value="1"/>
</dbReference>
<keyword evidence="2" id="KW-1134">Transmembrane beta strand</keyword>
<comment type="caution">
    <text evidence="7">The sequence shown here is derived from an EMBL/GenBank/DDBJ whole genome shotgun (WGS) entry which is preliminary data.</text>
</comment>
<evidence type="ECO:0000256" key="4">
    <source>
        <dbReference type="ARBA" id="ARBA00023136"/>
    </source>
</evidence>
<evidence type="ECO:0000313" key="8">
    <source>
        <dbReference type="Proteomes" id="UP001242368"/>
    </source>
</evidence>
<evidence type="ECO:0000256" key="5">
    <source>
        <dbReference type="ARBA" id="ARBA00023237"/>
    </source>
</evidence>
<organism evidence="7 8">
    <name type="scientific">Paenimyroides ceti</name>
    <dbReference type="NCBI Taxonomy" id="395087"/>
    <lineage>
        <taxon>Bacteria</taxon>
        <taxon>Pseudomonadati</taxon>
        <taxon>Bacteroidota</taxon>
        <taxon>Flavobacteriia</taxon>
        <taxon>Flavobacteriales</taxon>
        <taxon>Flavobacteriaceae</taxon>
        <taxon>Paenimyroides</taxon>
    </lineage>
</organism>
<keyword evidence="8" id="KW-1185">Reference proteome</keyword>
<keyword evidence="5" id="KW-0998">Cell outer membrane</keyword>
<accession>A0ABT8CUS4</accession>